<dbReference type="HOGENOM" id="CLU_154469_0_0_9"/>
<gene>
    <name evidence="1" type="ORF">BACPEC_00111</name>
</gene>
<dbReference type="EMBL" id="ABVQ01000030">
    <property type="protein sequence ID" value="EEC58863.1"/>
    <property type="molecule type" value="Genomic_DNA"/>
</dbReference>
<dbReference type="Gene3D" id="2.60.120.1420">
    <property type="match status" value="2"/>
</dbReference>
<organism evidence="1 2">
    <name type="scientific">[Bacteroides] pectinophilus ATCC 43243</name>
    <dbReference type="NCBI Taxonomy" id="483218"/>
    <lineage>
        <taxon>Bacteria</taxon>
        <taxon>Bacillati</taxon>
        <taxon>Bacillota</taxon>
        <taxon>Clostridia</taxon>
        <taxon>Eubacteriales</taxon>
    </lineage>
</organism>
<dbReference type="Proteomes" id="UP000003136">
    <property type="component" value="Unassembled WGS sequence"/>
</dbReference>
<protein>
    <submittedName>
        <fullName evidence="1">Uncharacterized protein</fullName>
    </submittedName>
</protein>
<evidence type="ECO:0000313" key="1">
    <source>
        <dbReference type="EMBL" id="EEC58863.1"/>
    </source>
</evidence>
<reference evidence="1 2" key="1">
    <citation type="submission" date="2008-11" db="EMBL/GenBank/DDBJ databases">
        <title>Draft genome sequence of Bacteroides pectinophilus (ATCC 43243).</title>
        <authorList>
            <person name="Sudarsanam P."/>
            <person name="Ley R."/>
            <person name="Guruge J."/>
            <person name="Turnbaugh P.J."/>
            <person name="Mahowald M."/>
            <person name="Liep D."/>
            <person name="Gordon J."/>
        </authorList>
    </citation>
    <scope>NUCLEOTIDE SEQUENCE [LARGE SCALE GENOMIC DNA]</scope>
    <source>
        <strain evidence="1 2">ATCC 43243</strain>
    </source>
</reference>
<sequence>MLLGNVSVANAASIDNGNKVHFNTEDNDTDLTLLQSKIATEEVTCDFTDATNDGASAYADTRRVSNKYMWSASTMEYNFSDQKWTSNTEILVHMQKHQKGL</sequence>
<accession>B7AN59</accession>
<reference evidence="1 2" key="2">
    <citation type="submission" date="2008-11" db="EMBL/GenBank/DDBJ databases">
        <authorList>
            <person name="Fulton L."/>
            <person name="Clifton S."/>
            <person name="Fulton B."/>
            <person name="Xu J."/>
            <person name="Minx P."/>
            <person name="Pepin K.H."/>
            <person name="Johnson M."/>
            <person name="Bhonagiri V."/>
            <person name="Nash W.E."/>
            <person name="Mardis E.R."/>
            <person name="Wilson R.K."/>
        </authorList>
    </citation>
    <scope>NUCLEOTIDE SEQUENCE [LARGE SCALE GENOMIC DNA]</scope>
    <source>
        <strain evidence="1 2">ATCC 43243</strain>
    </source>
</reference>
<comment type="caution">
    <text evidence="1">The sequence shown here is derived from an EMBL/GenBank/DDBJ whole genome shotgun (WGS) entry which is preliminary data.</text>
</comment>
<dbReference type="STRING" id="483218.BACPEC_00111"/>
<dbReference type="AlphaFoldDB" id="B7AN59"/>
<evidence type="ECO:0000313" key="2">
    <source>
        <dbReference type="Proteomes" id="UP000003136"/>
    </source>
</evidence>
<proteinExistence type="predicted"/>
<keyword evidence="2" id="KW-1185">Reference proteome</keyword>
<name>B7AN59_9FIRM</name>